<keyword evidence="7" id="KW-1185">Reference proteome</keyword>
<reference evidence="6" key="2">
    <citation type="submission" date="2020-09" db="EMBL/GenBank/DDBJ databases">
        <authorList>
            <person name="Sun Q."/>
            <person name="Zhou Y."/>
        </authorList>
    </citation>
    <scope>NUCLEOTIDE SEQUENCE</scope>
    <source>
        <strain evidence="6">CGMCC 1.15454</strain>
    </source>
</reference>
<comment type="caution">
    <text evidence="6">The sequence shown here is derived from an EMBL/GenBank/DDBJ whole genome shotgun (WGS) entry which is preliminary data.</text>
</comment>
<dbReference type="CDD" id="cd22786">
    <property type="entry name" value="DPBB_YuiC-like"/>
    <property type="match status" value="1"/>
</dbReference>
<dbReference type="GO" id="GO:0004553">
    <property type="term" value="F:hydrolase activity, hydrolyzing O-glycosyl compounds"/>
    <property type="evidence" value="ECO:0007669"/>
    <property type="project" value="InterPro"/>
</dbReference>
<evidence type="ECO:0000256" key="3">
    <source>
        <dbReference type="SAM" id="MobiDB-lite"/>
    </source>
</evidence>
<dbReference type="PANTHER" id="PTHR39160">
    <property type="entry name" value="CELL WALL-BINDING PROTEIN YOCH"/>
    <property type="match status" value="1"/>
</dbReference>
<gene>
    <name evidence="6" type="ORF">GCM10011409_16950</name>
</gene>
<dbReference type="Gene3D" id="6.10.250.3150">
    <property type="match status" value="1"/>
</dbReference>
<dbReference type="GO" id="GO:0019867">
    <property type="term" value="C:outer membrane"/>
    <property type="evidence" value="ECO:0007669"/>
    <property type="project" value="InterPro"/>
</dbReference>
<evidence type="ECO:0000259" key="4">
    <source>
        <dbReference type="Pfam" id="PF06725"/>
    </source>
</evidence>
<evidence type="ECO:0000313" key="6">
    <source>
        <dbReference type="EMBL" id="GGB40040.1"/>
    </source>
</evidence>
<name>A0A9W5X517_9BACI</name>
<organism evidence="6 7">
    <name type="scientific">Lentibacillus populi</name>
    <dbReference type="NCBI Taxonomy" id="1827502"/>
    <lineage>
        <taxon>Bacteria</taxon>
        <taxon>Bacillati</taxon>
        <taxon>Bacillota</taxon>
        <taxon>Bacilli</taxon>
        <taxon>Bacillales</taxon>
        <taxon>Bacillaceae</taxon>
        <taxon>Lentibacillus</taxon>
    </lineage>
</organism>
<dbReference type="Pfam" id="PF06725">
    <property type="entry name" value="3D"/>
    <property type="match status" value="1"/>
</dbReference>
<evidence type="ECO:0000259" key="5">
    <source>
        <dbReference type="Pfam" id="PF24568"/>
    </source>
</evidence>
<dbReference type="InterPro" id="IPR036908">
    <property type="entry name" value="RlpA-like_sf"/>
</dbReference>
<keyword evidence="2" id="KW-0175">Coiled coil</keyword>
<dbReference type="Proteomes" id="UP000621492">
    <property type="component" value="Unassembled WGS sequence"/>
</dbReference>
<dbReference type="RefSeq" id="WP_088049751.1">
    <property type="nucleotide sequence ID" value="NZ_BMJD01000010.1"/>
</dbReference>
<dbReference type="AlphaFoldDB" id="A0A9W5X517"/>
<reference evidence="6" key="1">
    <citation type="journal article" date="2014" name="Int. J. Syst. Evol. Microbiol.">
        <title>Complete genome sequence of Corynebacterium casei LMG S-19264T (=DSM 44701T), isolated from a smear-ripened cheese.</title>
        <authorList>
            <consortium name="US DOE Joint Genome Institute (JGI-PGF)"/>
            <person name="Walter F."/>
            <person name="Albersmeier A."/>
            <person name="Kalinowski J."/>
            <person name="Ruckert C."/>
        </authorList>
    </citation>
    <scope>NUCLEOTIDE SEQUENCE</scope>
    <source>
        <strain evidence="6">CGMCC 1.15454</strain>
    </source>
</reference>
<evidence type="ECO:0000313" key="7">
    <source>
        <dbReference type="Proteomes" id="UP000621492"/>
    </source>
</evidence>
<dbReference type="GO" id="GO:0009254">
    <property type="term" value="P:peptidoglycan turnover"/>
    <property type="evidence" value="ECO:0007669"/>
    <property type="project" value="InterPro"/>
</dbReference>
<dbReference type="InterPro" id="IPR057309">
    <property type="entry name" value="PcsB_CC"/>
</dbReference>
<sequence>MTRKLATITLATIIVLGSLFFNNYSYAEANSKLENLQEQRKNVKEDLSNAEEQVAELMSEIEDLNKEMERVNQSLNEKQGMMEKTEQNITSALEEIRILQDEIKELETDIEKRKEILKERIASYQQAGGSMTYLEVIFGAQSFGDFISRTSMVNKITEADASLLETLENDIHKVAEKQKLALEKLDELNAMKAEQEETLAQIKEEKQQNEQRRESLEKKQQELIALIDNLQLEDKKIASLQTEAKQNIVAAARKSSQSEQVKKSGRKVSTASKEKVDKPKKATQDNTNKKTFTVTATAYTMESAGGSGVTHTGIDLRENPNTRVIAVDPNVIPLGSVVHVEGYGYAIAGDIGSAINGNKIDVYVRTKQAAIKWGVRTVKVTIQ</sequence>
<evidence type="ECO:0000256" key="2">
    <source>
        <dbReference type="SAM" id="Coils"/>
    </source>
</evidence>
<feature type="coiled-coil region" evidence="2">
    <location>
        <begin position="26"/>
        <end position="127"/>
    </location>
</feature>
<feature type="coiled-coil region" evidence="2">
    <location>
        <begin position="164"/>
        <end position="236"/>
    </location>
</feature>
<keyword evidence="1" id="KW-0732">Signal</keyword>
<feature type="domain" description="3D" evidence="4">
    <location>
        <begin position="323"/>
        <end position="382"/>
    </location>
</feature>
<feature type="compositionally biased region" description="Basic and acidic residues" evidence="3">
    <location>
        <begin position="272"/>
        <end position="283"/>
    </location>
</feature>
<accession>A0A9W5X517</accession>
<feature type="domain" description="Peptidoglycan hydrolase PcsB coiled-coil" evidence="5">
    <location>
        <begin position="103"/>
        <end position="177"/>
    </location>
</feature>
<dbReference type="EMBL" id="BMJD01000010">
    <property type="protein sequence ID" value="GGB40040.1"/>
    <property type="molecule type" value="Genomic_DNA"/>
</dbReference>
<feature type="region of interest" description="Disordered" evidence="3">
    <location>
        <begin position="251"/>
        <end position="287"/>
    </location>
</feature>
<dbReference type="SUPFAM" id="SSF50685">
    <property type="entry name" value="Barwin-like endoglucanases"/>
    <property type="match status" value="1"/>
</dbReference>
<dbReference type="PANTHER" id="PTHR39160:SF4">
    <property type="entry name" value="RESUSCITATION-PROMOTING FACTOR RPFB"/>
    <property type="match status" value="1"/>
</dbReference>
<proteinExistence type="predicted"/>
<dbReference type="InterPro" id="IPR010611">
    <property type="entry name" value="3D_dom"/>
</dbReference>
<dbReference type="InterPro" id="IPR051933">
    <property type="entry name" value="Resuscitation_pf_RpfB"/>
</dbReference>
<dbReference type="SUPFAM" id="SSF46966">
    <property type="entry name" value="Spectrin repeat"/>
    <property type="match status" value="1"/>
</dbReference>
<dbReference type="Pfam" id="PF24568">
    <property type="entry name" value="CC_PcsB"/>
    <property type="match status" value="1"/>
</dbReference>
<evidence type="ECO:0000256" key="1">
    <source>
        <dbReference type="ARBA" id="ARBA00022729"/>
    </source>
</evidence>
<protein>
    <submittedName>
        <fullName evidence="6">Peptidase M23</fullName>
    </submittedName>
</protein>